<dbReference type="RefSeq" id="XP_073555695.1">
    <property type="nucleotide sequence ID" value="XM_073705962.1"/>
</dbReference>
<dbReference type="Proteomes" id="UP001642720">
    <property type="component" value="Unassembled WGS sequence"/>
</dbReference>
<reference evidence="2 3" key="1">
    <citation type="submission" date="2018-01" db="EMBL/GenBank/DDBJ databases">
        <title>Genome characterization of the sugarcane-associated fungus Trichoderma ghanense CCMA-1212 and their application in lignocelulose bioconversion.</title>
        <authorList>
            <person name="Steindorff A.S."/>
            <person name="Mendes T.D."/>
            <person name="Vilela E.S.D."/>
            <person name="Rodrigues D.S."/>
            <person name="Formighieri E.F."/>
            <person name="Melo I.S."/>
            <person name="Favaro L.C.L."/>
        </authorList>
    </citation>
    <scope>NUCLEOTIDE SEQUENCE [LARGE SCALE GENOMIC DNA]</scope>
    <source>
        <strain evidence="2 3">CCMA-1212</strain>
    </source>
</reference>
<dbReference type="GeneID" id="300580412"/>
<proteinExistence type="predicted"/>
<dbReference type="EMBL" id="PPTA01000014">
    <property type="protein sequence ID" value="TFA99493.1"/>
    <property type="molecule type" value="Genomic_DNA"/>
</dbReference>
<organism evidence="2 3">
    <name type="scientific">Trichoderma ghanense</name>
    <dbReference type="NCBI Taxonomy" id="65468"/>
    <lineage>
        <taxon>Eukaryota</taxon>
        <taxon>Fungi</taxon>
        <taxon>Dikarya</taxon>
        <taxon>Ascomycota</taxon>
        <taxon>Pezizomycotina</taxon>
        <taxon>Sordariomycetes</taxon>
        <taxon>Hypocreomycetidae</taxon>
        <taxon>Hypocreales</taxon>
        <taxon>Hypocreaceae</taxon>
        <taxon>Trichoderma</taxon>
    </lineage>
</organism>
<gene>
    <name evidence="2" type="ORF">CCMA1212_008853</name>
</gene>
<comment type="caution">
    <text evidence="2">The sequence shown here is derived from an EMBL/GenBank/DDBJ whole genome shotgun (WGS) entry which is preliminary data.</text>
</comment>
<sequence>MYSVAAPPRETWGTLMSPALSSLSVTTEASSVARESLTDETLPQRLLPPHLTVDENRSPSSIYIRITHTPKLKHNPEHNLNLEHIRKRLSPNLPKQITLPHAIQLHRRLRRRHPLGRRLSRNALLRHLPRPIPNLRPRALRVSRQRVFSEIHVRSIAAMPRLRRGDLYEK</sequence>
<protein>
    <submittedName>
        <fullName evidence="2">Uncharacterized protein</fullName>
    </submittedName>
</protein>
<feature type="region of interest" description="Disordered" evidence="1">
    <location>
        <begin position="34"/>
        <end position="54"/>
    </location>
</feature>
<evidence type="ECO:0000256" key="1">
    <source>
        <dbReference type="SAM" id="MobiDB-lite"/>
    </source>
</evidence>
<name>A0ABY2GUX6_9HYPO</name>
<evidence type="ECO:0000313" key="2">
    <source>
        <dbReference type="EMBL" id="TFA99493.1"/>
    </source>
</evidence>
<accession>A0ABY2GUX6</accession>
<keyword evidence="3" id="KW-1185">Reference proteome</keyword>
<evidence type="ECO:0000313" key="3">
    <source>
        <dbReference type="Proteomes" id="UP001642720"/>
    </source>
</evidence>